<dbReference type="PANTHER" id="PTHR40094:SF1">
    <property type="entry name" value="UBIQUITIN DOMAIN-CONTAINING PROTEIN"/>
    <property type="match status" value="1"/>
</dbReference>
<proteinExistence type="predicted"/>
<dbReference type="OrthoDB" id="9767116at2"/>
<keyword evidence="3" id="KW-1185">Reference proteome</keyword>
<dbReference type="InterPro" id="IPR001599">
    <property type="entry name" value="Macroglobln_a2"/>
</dbReference>
<dbReference type="NCBIfam" id="TIGR04057">
    <property type="entry name" value="SusC_RagA_signa"/>
    <property type="match status" value="1"/>
</dbReference>
<dbReference type="RefSeq" id="WP_008505713.1">
    <property type="nucleotide sequence ID" value="NZ_CM001403.1"/>
</dbReference>
<dbReference type="InterPro" id="IPR008930">
    <property type="entry name" value="Terpenoid_cyclase/PrenylTrfase"/>
</dbReference>
<dbReference type="Proteomes" id="UP000002774">
    <property type="component" value="Chromosome"/>
</dbReference>
<dbReference type="Gene3D" id="1.50.10.20">
    <property type="match status" value="1"/>
</dbReference>
<evidence type="ECO:0000313" key="2">
    <source>
        <dbReference type="EMBL" id="EHQ25830.1"/>
    </source>
</evidence>
<dbReference type="Pfam" id="PF17973">
    <property type="entry name" value="bMG10"/>
    <property type="match status" value="1"/>
</dbReference>
<dbReference type="EMBL" id="CM001403">
    <property type="protein sequence ID" value="EHQ25830.1"/>
    <property type="molecule type" value="Genomic_DNA"/>
</dbReference>
<dbReference type="InterPro" id="IPR023997">
    <property type="entry name" value="TonB-dep_OMP_SusC/RagA_CS"/>
</dbReference>
<keyword evidence="2" id="KW-0675">Receptor</keyword>
<dbReference type="InterPro" id="IPR037066">
    <property type="entry name" value="Plug_dom_sf"/>
</dbReference>
<reference evidence="2" key="1">
    <citation type="submission" date="2011-09" db="EMBL/GenBank/DDBJ databases">
        <title>The permanent draft genome of Mucilaginibacter paludis DSM 18603.</title>
        <authorList>
            <consortium name="US DOE Joint Genome Institute (JGI-PGF)"/>
            <person name="Lucas S."/>
            <person name="Han J."/>
            <person name="Lapidus A."/>
            <person name="Bruce D."/>
            <person name="Goodwin L."/>
            <person name="Pitluck S."/>
            <person name="Peters L."/>
            <person name="Kyrpides N."/>
            <person name="Mavromatis K."/>
            <person name="Ivanova N."/>
            <person name="Mikhailova N."/>
            <person name="Held B."/>
            <person name="Detter J.C."/>
            <person name="Tapia R."/>
            <person name="Han C."/>
            <person name="Land M."/>
            <person name="Hauser L."/>
            <person name="Markowitz V."/>
            <person name="Cheng J.-F."/>
            <person name="Hugenholtz P."/>
            <person name="Woyke T."/>
            <person name="Wu D."/>
            <person name="Tindall B."/>
            <person name="Brambilla E."/>
            <person name="Klenk H.-P."/>
            <person name="Eisen J.A."/>
        </authorList>
    </citation>
    <scope>NUCLEOTIDE SEQUENCE [LARGE SCALE GENOMIC DNA]</scope>
    <source>
        <strain evidence="2">DSM 18603</strain>
    </source>
</reference>
<sequence>MESAKQLQEVVVVGYGSQRRANLTGAISVVSALQGKVAGVMVRGNSSLSVANTPLYVVDGVVVENGASVDPANIADMSVLKGEAATAIYGARAANGVIVITTKKKGLNADTGTPGPQQTLRTNFADYAYWQPKLKTDAQGKASFNVVFPDDITSWRTLIIGMAGKQSGYTEGKIKSFKSLSANIVTPQFAVKGDEMNVIGKIMNYTTGDVALNRNFKYNGQDFKQNLLNIKNAWIDTFKVVAADVDSLKFEYTLKKDNGYFDGERRAIPVFEQGVLETKGTFADLEKDTTLTLKFDVALGKVTFRAEASVLPVLIDEVKRLRDYEYLCNEQLASKLKGLLVEKRIRKYQGEPFKWNKNVLDLIKKLQDNRRSEGTWGWWKDTDEELWISLHAAEALIDAEKEGYQVKLDKQKLIDYLLYQVTSYNGANKLDALSLLMKLGSTANYTSLITAYEKQLKPKEERSSYEKMRLMLIKQQAGIKVNLDSLLKYQRHTMFGNTYWGENNYRFFDNSIQLSIMAYQLFKNDGRHPELLAKIRNYFLEQRKDGYWRNTYESSLILETILPDLLTGGRLPQPPSITLSGEKNETISQFPYTATLSANSTLRIRKSGQLPVYITGYQQFWKRQPIKVSKDFTVNTWFEKDQQRAGKLKGGQAVNLVAEVTARADADFVMIEIPIPAGCSYNGKEQNYWGNEIHREYFKNKVSIFCRKLKQGKYQFAVKLMPRYGGTYTLNPAKAEMMYFPVFYGREDMRKVSIE</sequence>
<dbReference type="SMART" id="SM01360">
    <property type="entry name" value="A2M"/>
    <property type="match status" value="1"/>
</dbReference>
<protein>
    <submittedName>
        <fullName evidence="2">TonB-dependent receptor plug</fullName>
    </submittedName>
</protein>
<dbReference type="AlphaFoldDB" id="H1Y6I6"/>
<dbReference type="InterPro" id="IPR051802">
    <property type="entry name" value="YfhM-like"/>
</dbReference>
<accession>H1Y6I6</accession>
<dbReference type="SUPFAM" id="SSF56935">
    <property type="entry name" value="Porins"/>
    <property type="match status" value="1"/>
</dbReference>
<organism evidence="2 3">
    <name type="scientific">Mucilaginibacter paludis DSM 18603</name>
    <dbReference type="NCBI Taxonomy" id="714943"/>
    <lineage>
        <taxon>Bacteria</taxon>
        <taxon>Pseudomonadati</taxon>
        <taxon>Bacteroidota</taxon>
        <taxon>Sphingobacteriia</taxon>
        <taxon>Sphingobacteriales</taxon>
        <taxon>Sphingobacteriaceae</taxon>
        <taxon>Mucilaginibacter</taxon>
    </lineage>
</organism>
<evidence type="ECO:0000313" key="3">
    <source>
        <dbReference type="Proteomes" id="UP000002774"/>
    </source>
</evidence>
<dbReference type="Gene3D" id="2.170.130.10">
    <property type="entry name" value="TonB-dependent receptor, plug domain"/>
    <property type="match status" value="1"/>
</dbReference>
<dbReference type="STRING" id="714943.Mucpa_1673"/>
<dbReference type="GO" id="GO:0004866">
    <property type="term" value="F:endopeptidase inhibitor activity"/>
    <property type="evidence" value="ECO:0007669"/>
    <property type="project" value="InterPro"/>
</dbReference>
<dbReference type="HOGENOM" id="CLU_368745_0_0_10"/>
<dbReference type="InterPro" id="IPR041246">
    <property type="entry name" value="Bact_MG10"/>
</dbReference>
<dbReference type="SUPFAM" id="SSF48239">
    <property type="entry name" value="Terpenoid cyclases/Protein prenyltransferases"/>
    <property type="match status" value="1"/>
</dbReference>
<name>H1Y6I6_9SPHI</name>
<dbReference type="eggNOG" id="COG2373">
    <property type="taxonomic scope" value="Bacteria"/>
</dbReference>
<feature type="domain" description="Alpha-2-macroglobulin" evidence="1">
    <location>
        <begin position="128"/>
        <end position="216"/>
    </location>
</feature>
<dbReference type="InterPro" id="IPR012910">
    <property type="entry name" value="Plug_dom"/>
</dbReference>
<evidence type="ECO:0000259" key="1">
    <source>
        <dbReference type="SMART" id="SM01360"/>
    </source>
</evidence>
<dbReference type="Pfam" id="PF00207">
    <property type="entry name" value="A2M"/>
    <property type="match status" value="1"/>
</dbReference>
<dbReference type="eggNOG" id="COG4771">
    <property type="taxonomic scope" value="Bacteria"/>
</dbReference>
<dbReference type="PANTHER" id="PTHR40094">
    <property type="entry name" value="ALPHA-2-MACROGLOBULIN HOMOLOG"/>
    <property type="match status" value="1"/>
</dbReference>
<dbReference type="Pfam" id="PF07715">
    <property type="entry name" value="Plug"/>
    <property type="match status" value="1"/>
</dbReference>
<gene>
    <name evidence="2" type="ORF">Mucpa_1673</name>
</gene>